<dbReference type="RefSeq" id="WP_070917055.1">
    <property type="nucleotide sequence ID" value="NZ_JBLLJU010000394.1"/>
</dbReference>
<protein>
    <recommendedName>
        <fullName evidence="1">FAD-binding domain-containing protein</fullName>
    </recommendedName>
</protein>
<reference evidence="2 3" key="1">
    <citation type="submission" date="2016-10" db="EMBL/GenBank/DDBJ databases">
        <title>Evaluation of Human, Veterinary and Environmental Mycobacterium chelonae Isolates by Core Genome Phylogenomic Analysis, Targeted Gene Comparison, and Anti-microbial Susceptibility Patterns: A Tale of Mistaken Identities.</title>
        <authorList>
            <person name="Fogelson S.B."/>
            <person name="Camus A.C."/>
            <person name="Lorenz W."/>
            <person name="Vasireddy R."/>
            <person name="Vasireddy S."/>
            <person name="Smith T."/>
            <person name="Brown-Elliott B.A."/>
            <person name="Wallace R.J.Jr."/>
            <person name="Hasan N.A."/>
            <person name="Reischl U."/>
            <person name="Sanchez S."/>
        </authorList>
    </citation>
    <scope>NUCLEOTIDE SEQUENCE [LARGE SCALE GENOMIC DNA]</scope>
    <source>
        <strain evidence="2 3">15518</strain>
    </source>
</reference>
<dbReference type="InterPro" id="IPR036188">
    <property type="entry name" value="FAD/NAD-bd_sf"/>
</dbReference>
<evidence type="ECO:0000259" key="1">
    <source>
        <dbReference type="Pfam" id="PF01494"/>
    </source>
</evidence>
<proteinExistence type="predicted"/>
<sequence>MERLGTHAVVLGAGIAGLATAQVVSEFYDQVTVVERDALPEGPQQRRGVPQARHLHGLLVGGMQALTQLFPGLEEELRAAGAPVSDEGDLSLVSLYTRGQEMSRSGRFRDPGSLKFWFASRVLLESTIRQRVSGVENVSILDGHDFVNLITDTPRAVTGVRISARANGLERTLRAELVIDATGQGSRLPLLLENLGYARPRLQHTKRPLSYASQWFRLAPGSVTEKLIMRQPDPGGLRGAAIQQAEHDTWVFSVLNLADGDTPADRSAMQAWAAELFPPRVIRALHEAQPLTEVVGHRHSGGHWRRYDKMRQFPTGLLAIGDAVCSLNPIFGQGMAVSACEAVALRDCLRRGDRRLAHRFFRRTAEVIRPLWVSYLQLDWAIFDRHGWRVGPQRFWRWWFDRICLAMARDVTVAEAFLRVSQLIDPPSRTTWLSLRILLTLPSD</sequence>
<dbReference type="Pfam" id="PF01494">
    <property type="entry name" value="FAD_binding_3"/>
    <property type="match status" value="1"/>
</dbReference>
<dbReference type="GO" id="GO:0071949">
    <property type="term" value="F:FAD binding"/>
    <property type="evidence" value="ECO:0007669"/>
    <property type="project" value="InterPro"/>
</dbReference>
<gene>
    <name evidence="2" type="ORF">BKG84_26590</name>
</gene>
<comment type="caution">
    <text evidence="2">The sequence shown here is derived from an EMBL/GenBank/DDBJ whole genome shotgun (WGS) entry which is preliminary data.</text>
</comment>
<dbReference type="Proteomes" id="UP000179441">
    <property type="component" value="Unassembled WGS sequence"/>
</dbReference>
<dbReference type="AlphaFoldDB" id="A0A1S1LZG7"/>
<evidence type="ECO:0000313" key="3">
    <source>
        <dbReference type="Proteomes" id="UP000179441"/>
    </source>
</evidence>
<accession>A0A1S1LZG7</accession>
<dbReference type="PANTHER" id="PTHR43422:SF3">
    <property type="entry name" value="THIAMINE THIAZOLE SYNTHASE"/>
    <property type="match status" value="1"/>
</dbReference>
<keyword evidence="3" id="KW-1185">Reference proteome</keyword>
<evidence type="ECO:0000313" key="2">
    <source>
        <dbReference type="EMBL" id="OHU75807.1"/>
    </source>
</evidence>
<dbReference type="PANTHER" id="PTHR43422">
    <property type="entry name" value="THIAMINE THIAZOLE SYNTHASE"/>
    <property type="match status" value="1"/>
</dbReference>
<dbReference type="EMBL" id="MLIS01000108">
    <property type="protein sequence ID" value="OHU75807.1"/>
    <property type="molecule type" value="Genomic_DNA"/>
</dbReference>
<organism evidence="2 3">
    <name type="scientific">Mycobacteroides chelonae</name>
    <name type="common">Mycobacterium chelonae</name>
    <dbReference type="NCBI Taxonomy" id="1774"/>
    <lineage>
        <taxon>Bacteria</taxon>
        <taxon>Bacillati</taxon>
        <taxon>Actinomycetota</taxon>
        <taxon>Actinomycetes</taxon>
        <taxon>Mycobacteriales</taxon>
        <taxon>Mycobacteriaceae</taxon>
        <taxon>Mycobacteroides</taxon>
    </lineage>
</organism>
<dbReference type="Gene3D" id="3.50.50.60">
    <property type="entry name" value="FAD/NAD(P)-binding domain"/>
    <property type="match status" value="1"/>
</dbReference>
<dbReference type="InterPro" id="IPR002938">
    <property type="entry name" value="FAD-bd"/>
</dbReference>
<feature type="domain" description="FAD-binding" evidence="1">
    <location>
        <begin position="6"/>
        <end position="346"/>
    </location>
</feature>
<dbReference type="SUPFAM" id="SSF51905">
    <property type="entry name" value="FAD/NAD(P)-binding domain"/>
    <property type="match status" value="1"/>
</dbReference>
<name>A0A1S1LZG7_MYCCH</name>